<evidence type="ECO:0000256" key="11">
    <source>
        <dbReference type="ARBA" id="ARBA00023326"/>
    </source>
</evidence>
<evidence type="ECO:0000256" key="4">
    <source>
        <dbReference type="ARBA" id="ARBA00022723"/>
    </source>
</evidence>
<sequence length="254" mass="27436">MKVIVLFVNCVALAAAHGFVQNATIGGKQYDQPYQDPYMNPAPPRISRAIQGNGPVENVTLLDLECGGDTAHGISGSQPAALHAPAPAGSDVNLRWTLWPESHQGPIITYMARCGDKGCQNFQSKGKPVWFKIAEDGLHSTNPDWLKNVWAVTPLLTYPNGGITYRIPACLSPGYYLVRHEIIALHGAYNVGGAQFYPGCHQLQVSGGGSTKVGKDYLVSFPGAYREDDPGILYSQYNELPYTIPGPKLFTCGS</sequence>
<gene>
    <name evidence="17" type="ORF">BS50DRAFT_488897</name>
</gene>
<protein>
    <recommendedName>
        <fullName evidence="14">lytic cellulose monooxygenase (C4-dehydrogenating)</fullName>
        <ecNumber evidence="14">1.14.99.56</ecNumber>
    </recommendedName>
</protein>
<dbReference type="GO" id="GO:0016787">
    <property type="term" value="F:hydrolase activity"/>
    <property type="evidence" value="ECO:0007669"/>
    <property type="project" value="UniProtKB-KW"/>
</dbReference>
<dbReference type="CDD" id="cd21175">
    <property type="entry name" value="LPMO_AA9"/>
    <property type="match status" value="1"/>
</dbReference>
<proteinExistence type="inferred from homology"/>
<reference evidence="17 18" key="1">
    <citation type="journal article" date="2018" name="Front. Microbiol.">
        <title>Genome-Wide Analysis of Corynespora cassiicola Leaf Fall Disease Putative Effectors.</title>
        <authorList>
            <person name="Lopez D."/>
            <person name="Ribeiro S."/>
            <person name="Label P."/>
            <person name="Fumanal B."/>
            <person name="Venisse J.S."/>
            <person name="Kohler A."/>
            <person name="de Oliveira R.R."/>
            <person name="Labutti K."/>
            <person name="Lipzen A."/>
            <person name="Lail K."/>
            <person name="Bauer D."/>
            <person name="Ohm R.A."/>
            <person name="Barry K.W."/>
            <person name="Spatafora J."/>
            <person name="Grigoriev I.V."/>
            <person name="Martin F.M."/>
            <person name="Pujade-Renaud V."/>
        </authorList>
    </citation>
    <scope>NUCLEOTIDE SEQUENCE [LARGE SCALE GENOMIC DNA]</scope>
    <source>
        <strain evidence="17 18">Philippines</strain>
    </source>
</reference>
<dbReference type="GO" id="GO:0005576">
    <property type="term" value="C:extracellular region"/>
    <property type="evidence" value="ECO:0007669"/>
    <property type="project" value="UniProtKB-SubCell"/>
</dbReference>
<dbReference type="EMBL" id="KZ678132">
    <property type="protein sequence ID" value="PSN69768.1"/>
    <property type="molecule type" value="Genomic_DNA"/>
</dbReference>
<feature type="domain" description="Auxiliary Activity family 9 catalytic" evidence="16">
    <location>
        <begin position="17"/>
        <end position="239"/>
    </location>
</feature>
<keyword evidence="17" id="KW-0378">Hydrolase</keyword>
<dbReference type="Proteomes" id="UP000240883">
    <property type="component" value="Unassembled WGS sequence"/>
</dbReference>
<feature type="chain" id="PRO_5015717756" description="lytic cellulose monooxygenase (C4-dehydrogenating)" evidence="15">
    <location>
        <begin position="17"/>
        <end position="254"/>
    </location>
</feature>
<name>A0A2T2NXF4_CORCC</name>
<dbReference type="GO" id="GO:0030245">
    <property type="term" value="P:cellulose catabolic process"/>
    <property type="evidence" value="ECO:0007669"/>
    <property type="project" value="UniProtKB-KW"/>
</dbReference>
<keyword evidence="5" id="KW-0136">Cellulose degradation</keyword>
<keyword evidence="4" id="KW-0479">Metal-binding</keyword>
<dbReference type="EC" id="1.14.99.56" evidence="14"/>
<keyword evidence="8" id="KW-0503">Monooxygenase</keyword>
<evidence type="ECO:0000256" key="8">
    <source>
        <dbReference type="ARBA" id="ARBA00023033"/>
    </source>
</evidence>
<comment type="subcellular location">
    <subcellularLocation>
        <location evidence="2">Secreted</location>
    </subcellularLocation>
</comment>
<feature type="signal peptide" evidence="15">
    <location>
        <begin position="1"/>
        <end position="16"/>
    </location>
</feature>
<keyword evidence="10" id="KW-0119">Carbohydrate metabolism</keyword>
<keyword evidence="18" id="KW-1185">Reference proteome</keyword>
<keyword evidence="7" id="KW-0186">Copper</keyword>
<keyword evidence="3" id="KW-0964">Secreted</keyword>
<comment type="cofactor">
    <cofactor evidence="1">
        <name>Cu(2+)</name>
        <dbReference type="ChEBI" id="CHEBI:29036"/>
    </cofactor>
</comment>
<keyword evidence="6" id="KW-0560">Oxidoreductase</keyword>
<keyword evidence="11" id="KW-0624">Polysaccharide degradation</keyword>
<evidence type="ECO:0000256" key="2">
    <source>
        <dbReference type="ARBA" id="ARBA00004613"/>
    </source>
</evidence>
<evidence type="ECO:0000256" key="5">
    <source>
        <dbReference type="ARBA" id="ARBA00023001"/>
    </source>
</evidence>
<comment type="similarity">
    <text evidence="12">Belongs to the polysaccharide monooxygenase AA9 family.</text>
</comment>
<dbReference type="InterPro" id="IPR005103">
    <property type="entry name" value="AA9_LPMO"/>
</dbReference>
<evidence type="ECO:0000256" key="13">
    <source>
        <dbReference type="ARBA" id="ARBA00045077"/>
    </source>
</evidence>
<dbReference type="PANTHER" id="PTHR33353:SF6">
    <property type="entry name" value="ENDOGLUCANASE IV"/>
    <property type="match status" value="1"/>
</dbReference>
<evidence type="ECO:0000256" key="15">
    <source>
        <dbReference type="SAM" id="SignalP"/>
    </source>
</evidence>
<evidence type="ECO:0000256" key="6">
    <source>
        <dbReference type="ARBA" id="ARBA00023002"/>
    </source>
</evidence>
<evidence type="ECO:0000259" key="16">
    <source>
        <dbReference type="Pfam" id="PF03443"/>
    </source>
</evidence>
<evidence type="ECO:0000256" key="9">
    <source>
        <dbReference type="ARBA" id="ARBA00023157"/>
    </source>
</evidence>
<evidence type="ECO:0000256" key="10">
    <source>
        <dbReference type="ARBA" id="ARBA00023277"/>
    </source>
</evidence>
<dbReference type="STRING" id="1448308.A0A2T2NXF4"/>
<evidence type="ECO:0000313" key="18">
    <source>
        <dbReference type="Proteomes" id="UP000240883"/>
    </source>
</evidence>
<dbReference type="Gene3D" id="2.70.50.70">
    <property type="match status" value="1"/>
</dbReference>
<dbReference type="AlphaFoldDB" id="A0A2T2NXF4"/>
<comment type="catalytic activity">
    <reaction evidence="13">
        <text>[(1-&gt;4)-beta-D-glucosyl]n+m + reduced acceptor + O2 = 4-dehydro-beta-D-glucosyl-[(1-&gt;4)-beta-D-glucosyl]n-1 + [(1-&gt;4)-beta-D-glucosyl]m + acceptor + H2O.</text>
        <dbReference type="EC" id="1.14.99.56"/>
    </reaction>
</comment>
<dbReference type="InterPro" id="IPR049892">
    <property type="entry name" value="AA9"/>
</dbReference>
<dbReference type="GO" id="GO:0046872">
    <property type="term" value="F:metal ion binding"/>
    <property type="evidence" value="ECO:0007669"/>
    <property type="project" value="UniProtKB-KW"/>
</dbReference>
<keyword evidence="9" id="KW-1015">Disulfide bond</keyword>
<dbReference type="GO" id="GO:0004497">
    <property type="term" value="F:monooxygenase activity"/>
    <property type="evidence" value="ECO:0007669"/>
    <property type="project" value="UniProtKB-KW"/>
</dbReference>
<dbReference type="OrthoDB" id="4849160at2759"/>
<evidence type="ECO:0000313" key="17">
    <source>
        <dbReference type="EMBL" id="PSN69768.1"/>
    </source>
</evidence>
<dbReference type="PANTHER" id="PTHR33353">
    <property type="entry name" value="PUTATIVE (AFU_ORTHOLOGUE AFUA_1G12560)-RELATED"/>
    <property type="match status" value="1"/>
</dbReference>
<dbReference type="Pfam" id="PF03443">
    <property type="entry name" value="AA9"/>
    <property type="match status" value="1"/>
</dbReference>
<evidence type="ECO:0000256" key="12">
    <source>
        <dbReference type="ARBA" id="ARBA00044502"/>
    </source>
</evidence>
<evidence type="ECO:0000256" key="7">
    <source>
        <dbReference type="ARBA" id="ARBA00023008"/>
    </source>
</evidence>
<accession>A0A2T2NXF4</accession>
<keyword evidence="15" id="KW-0732">Signal</keyword>
<evidence type="ECO:0000256" key="3">
    <source>
        <dbReference type="ARBA" id="ARBA00022525"/>
    </source>
</evidence>
<evidence type="ECO:0000256" key="14">
    <source>
        <dbReference type="ARBA" id="ARBA00047174"/>
    </source>
</evidence>
<organism evidence="17 18">
    <name type="scientific">Corynespora cassiicola Philippines</name>
    <dbReference type="NCBI Taxonomy" id="1448308"/>
    <lineage>
        <taxon>Eukaryota</taxon>
        <taxon>Fungi</taxon>
        <taxon>Dikarya</taxon>
        <taxon>Ascomycota</taxon>
        <taxon>Pezizomycotina</taxon>
        <taxon>Dothideomycetes</taxon>
        <taxon>Pleosporomycetidae</taxon>
        <taxon>Pleosporales</taxon>
        <taxon>Corynesporascaceae</taxon>
        <taxon>Corynespora</taxon>
    </lineage>
</organism>
<evidence type="ECO:0000256" key="1">
    <source>
        <dbReference type="ARBA" id="ARBA00001973"/>
    </source>
</evidence>